<gene>
    <name evidence="2" type="ORF">V5O48_015118</name>
</gene>
<dbReference type="EMBL" id="JBAHYK010001743">
    <property type="protein sequence ID" value="KAL0566882.1"/>
    <property type="molecule type" value="Genomic_DNA"/>
</dbReference>
<dbReference type="Proteomes" id="UP001465976">
    <property type="component" value="Unassembled WGS sequence"/>
</dbReference>
<keyword evidence="3" id="KW-1185">Reference proteome</keyword>
<name>A0ABR3EVE4_9AGAR</name>
<evidence type="ECO:0000256" key="1">
    <source>
        <dbReference type="SAM" id="MobiDB-lite"/>
    </source>
</evidence>
<organism evidence="2 3">
    <name type="scientific">Marasmius crinis-equi</name>
    <dbReference type="NCBI Taxonomy" id="585013"/>
    <lineage>
        <taxon>Eukaryota</taxon>
        <taxon>Fungi</taxon>
        <taxon>Dikarya</taxon>
        <taxon>Basidiomycota</taxon>
        <taxon>Agaricomycotina</taxon>
        <taxon>Agaricomycetes</taxon>
        <taxon>Agaricomycetidae</taxon>
        <taxon>Agaricales</taxon>
        <taxon>Marasmiineae</taxon>
        <taxon>Marasmiaceae</taxon>
        <taxon>Marasmius</taxon>
    </lineage>
</organism>
<proteinExistence type="predicted"/>
<comment type="caution">
    <text evidence="2">The sequence shown here is derived from an EMBL/GenBank/DDBJ whole genome shotgun (WGS) entry which is preliminary data.</text>
</comment>
<sequence>MDSLLNKVLKPSSETALEPGSSYPPNTSGYTIYALQKSRYYRRMADCARQRFTAGDLGGGWPSEGQSLWEYLDERRPNTEIPWDKHQEDSAEELAKWERDIIRIFEKPDDGDVL</sequence>
<evidence type="ECO:0000313" key="3">
    <source>
        <dbReference type="Proteomes" id="UP001465976"/>
    </source>
</evidence>
<protein>
    <submittedName>
        <fullName evidence="2">Uncharacterized protein</fullName>
    </submittedName>
</protein>
<evidence type="ECO:0000313" key="2">
    <source>
        <dbReference type="EMBL" id="KAL0566882.1"/>
    </source>
</evidence>
<accession>A0ABR3EVE4</accession>
<reference evidence="2 3" key="1">
    <citation type="submission" date="2024-02" db="EMBL/GenBank/DDBJ databases">
        <title>A draft genome for the cacao thread blight pathogen Marasmius crinis-equi.</title>
        <authorList>
            <person name="Cohen S.P."/>
            <person name="Baruah I.K."/>
            <person name="Amoako-Attah I."/>
            <person name="Bukari Y."/>
            <person name="Meinhardt L.W."/>
            <person name="Bailey B.A."/>
        </authorList>
    </citation>
    <scope>NUCLEOTIDE SEQUENCE [LARGE SCALE GENOMIC DNA]</scope>
    <source>
        <strain evidence="2 3">GH-76</strain>
    </source>
</reference>
<feature type="region of interest" description="Disordered" evidence="1">
    <location>
        <begin position="1"/>
        <end position="25"/>
    </location>
</feature>